<reference evidence="6 7" key="1">
    <citation type="submission" date="2023-08" db="EMBL/GenBank/DDBJ databases">
        <title>A Necator americanus chromosomal reference genome.</title>
        <authorList>
            <person name="Ilik V."/>
            <person name="Petrzelkova K.J."/>
            <person name="Pardy F."/>
            <person name="Fuh T."/>
            <person name="Niatou-Singa F.S."/>
            <person name="Gouil Q."/>
            <person name="Baker L."/>
            <person name="Ritchie M.E."/>
            <person name="Jex A.R."/>
            <person name="Gazzola D."/>
            <person name="Li H."/>
            <person name="Toshio Fujiwara R."/>
            <person name="Zhan B."/>
            <person name="Aroian R.V."/>
            <person name="Pafco B."/>
            <person name="Schwarz E.M."/>
        </authorList>
    </citation>
    <scope>NUCLEOTIDE SEQUENCE [LARGE SCALE GENOMIC DNA]</scope>
    <source>
        <strain evidence="6 7">Aroian</strain>
        <tissue evidence="6">Whole animal</tissue>
    </source>
</reference>
<dbReference type="Gene3D" id="3.15.10.10">
    <property type="entry name" value="Bactericidal permeability-increasing protein, domain 1"/>
    <property type="match status" value="1"/>
</dbReference>
<dbReference type="InterPro" id="IPR032942">
    <property type="entry name" value="BPI/LBP/Plunc"/>
</dbReference>
<dbReference type="Gene3D" id="3.15.20.10">
    <property type="entry name" value="Bactericidal permeability-increasing protein, domain 2"/>
    <property type="match status" value="1"/>
</dbReference>
<dbReference type="Pfam" id="PF02886">
    <property type="entry name" value="LBP_BPI_CETP_C"/>
    <property type="match status" value="1"/>
</dbReference>
<evidence type="ECO:0000256" key="2">
    <source>
        <dbReference type="ARBA" id="ARBA00023157"/>
    </source>
</evidence>
<comment type="similarity">
    <text evidence="1">Belongs to the BPI/LBP/Plunc superfamily. BPI/LBP family.</text>
</comment>
<dbReference type="InterPro" id="IPR001124">
    <property type="entry name" value="Lipid-bd_serum_glycop_C"/>
</dbReference>
<dbReference type="PANTHER" id="PTHR10504">
    <property type="entry name" value="BACTERICIDAL PERMEABILITY-INCREASING BPI PROTEIN-RELATED"/>
    <property type="match status" value="1"/>
</dbReference>
<keyword evidence="2" id="KW-1015">Disulfide bond</keyword>
<evidence type="ECO:0000313" key="6">
    <source>
        <dbReference type="EMBL" id="KAK6731525.1"/>
    </source>
</evidence>
<dbReference type="Proteomes" id="UP001303046">
    <property type="component" value="Unassembled WGS sequence"/>
</dbReference>
<keyword evidence="7" id="KW-1185">Reference proteome</keyword>
<sequence length="863" mass="91371">MTMKCSFQVLPSARVGMIVHEIAILAWLVGLVSAGGGGGYHGVAVGGGGGGGFQGGGGGIVGPVGGGGGCVGAGCALDFNPVLLQGVRGYPGIRARLNQRAFQYASGMLADVLNQEIKKARIPPITQCIPQVNGCIQIYNLYVSRYRCPQRVVLYPAPPNRIVLQVQNVDVGITGNLGGQIVILLPIALTGIIQANIHQATITVELGIERGPYGPYLRILSCNVQIGYADAYIEHGGLIGDIINSQFRQRISSQVREMIPSQICGQLPSIVNERVNTRLAGLPQSIAVSQMLSMFGGALMGGLGGGAAPTPQYCQTQCRGNVPISPQLPGPQKTAALPPAPAPAPVSAPVSGGGAVAPQIPHAAYKEGPAVARGLTQRMYQTNQAVVARRGSTPLRPVVHAANPRYRAIPFQQGNEQRVILIPVARTKRQVAPLIYRVTNNEARPTAVARIVRSGGYGYRPVGGGGGGGGGVVGGGGGGGFRGPRFPPPPPVRGAPPPMIIPPPSNLCAQCPVSGGQEDPMSLLRQLFASLDMRKLNDLYLSLQLLNTQATSNDFTVDLTGEFSPNARGGTPFGAFPVMFPSYYDPHMAEFILSDYTINSLFYWLHRKQFLTFRIGPETPKIGELLKTTCNEEEEEELEPTDVELDEETRRRRALKSLKTHRTKRAVIVKGKRGKRQDDAGGLADLGICFGDILPAIREKYPNQKIAIVIRTARAPSAILSQAQGGMVTLDGVLDADIYIDGTNTRVGTLTIAATITVVLQMRGNRLTGTAEFKNLKMTDRTGSLGLPQDALDNLGNLGKELLQRVLNDALQKGIAINIPLSGLGGLPINIINPQIRIIEHGVYIATDLTISPSLLGIGGGQC</sequence>
<feature type="domain" description="Lipid-binding serum glycoprotein N-terminal" evidence="4">
    <location>
        <begin position="96"/>
        <end position="327"/>
    </location>
</feature>
<evidence type="ECO:0000313" key="7">
    <source>
        <dbReference type="Proteomes" id="UP001303046"/>
    </source>
</evidence>
<feature type="region of interest" description="Disordered" evidence="3">
    <location>
        <begin position="325"/>
        <end position="346"/>
    </location>
</feature>
<feature type="domain" description="Lipid-binding serum glycoprotein C-terminal" evidence="5">
    <location>
        <begin position="583"/>
        <end position="847"/>
    </location>
</feature>
<accession>A0ABR1C198</accession>
<name>A0ABR1C198_NECAM</name>
<organism evidence="6 7">
    <name type="scientific">Necator americanus</name>
    <name type="common">Human hookworm</name>
    <dbReference type="NCBI Taxonomy" id="51031"/>
    <lineage>
        <taxon>Eukaryota</taxon>
        <taxon>Metazoa</taxon>
        <taxon>Ecdysozoa</taxon>
        <taxon>Nematoda</taxon>
        <taxon>Chromadorea</taxon>
        <taxon>Rhabditida</taxon>
        <taxon>Rhabditina</taxon>
        <taxon>Rhabditomorpha</taxon>
        <taxon>Strongyloidea</taxon>
        <taxon>Ancylostomatidae</taxon>
        <taxon>Bunostominae</taxon>
        <taxon>Necator</taxon>
    </lineage>
</organism>
<dbReference type="InterPro" id="IPR017943">
    <property type="entry name" value="Bactericidal_perm-incr_a/b_dom"/>
</dbReference>
<evidence type="ECO:0008006" key="8">
    <source>
        <dbReference type="Google" id="ProtNLM"/>
    </source>
</evidence>
<evidence type="ECO:0000256" key="1">
    <source>
        <dbReference type="ARBA" id="ARBA00007292"/>
    </source>
</evidence>
<dbReference type="Pfam" id="PF01273">
    <property type="entry name" value="LBP_BPI_CETP"/>
    <property type="match status" value="1"/>
</dbReference>
<dbReference type="SMART" id="SM00328">
    <property type="entry name" value="BPI1"/>
    <property type="match status" value="1"/>
</dbReference>
<dbReference type="SUPFAM" id="SSF55394">
    <property type="entry name" value="Bactericidal permeability-increasing protein, BPI"/>
    <property type="match status" value="2"/>
</dbReference>
<comment type="caution">
    <text evidence="6">The sequence shown here is derived from an EMBL/GenBank/DDBJ whole genome shotgun (WGS) entry which is preliminary data.</text>
</comment>
<evidence type="ECO:0000259" key="4">
    <source>
        <dbReference type="SMART" id="SM00328"/>
    </source>
</evidence>
<evidence type="ECO:0000256" key="3">
    <source>
        <dbReference type="SAM" id="MobiDB-lite"/>
    </source>
</evidence>
<protein>
    <recommendedName>
        <fullName evidence="8">LBP / BPI / CETP family protein</fullName>
    </recommendedName>
</protein>
<gene>
    <name evidence="6" type="primary">Necator_chrI.g3905</name>
    <name evidence="6" type="ORF">RB195_007776</name>
</gene>
<dbReference type="InterPro" id="IPR017942">
    <property type="entry name" value="Lipid-bd_serum_glycop_N"/>
</dbReference>
<dbReference type="EMBL" id="JAVFWL010000001">
    <property type="protein sequence ID" value="KAK6731525.1"/>
    <property type="molecule type" value="Genomic_DNA"/>
</dbReference>
<dbReference type="PANTHER" id="PTHR10504:SF144">
    <property type="entry name" value="BPI1 DOMAIN-CONTAINING PROTEIN"/>
    <property type="match status" value="1"/>
</dbReference>
<proteinExistence type="inferred from homology"/>
<dbReference type="SMART" id="SM00329">
    <property type="entry name" value="BPI2"/>
    <property type="match status" value="1"/>
</dbReference>
<evidence type="ECO:0000259" key="5">
    <source>
        <dbReference type="SMART" id="SM00329"/>
    </source>
</evidence>